<dbReference type="EMBL" id="MCGO01000001">
    <property type="protein sequence ID" value="ORY53685.1"/>
    <property type="molecule type" value="Genomic_DNA"/>
</dbReference>
<name>A0A1Y2D529_9FUNG</name>
<dbReference type="PANTHER" id="PTHR14614">
    <property type="entry name" value="HEPATOCELLULAR CARCINOMA-ASSOCIATED ANTIGEN"/>
    <property type="match status" value="1"/>
</dbReference>
<dbReference type="Pfam" id="PF10294">
    <property type="entry name" value="Methyltransf_16"/>
    <property type="match status" value="1"/>
</dbReference>
<proteinExistence type="predicted"/>
<accession>A0A1Y2D529</accession>
<comment type="caution">
    <text evidence="1">The sequence shown here is derived from an EMBL/GenBank/DDBJ whole genome shotgun (WGS) entry which is preliminary data.</text>
</comment>
<dbReference type="Gene3D" id="3.40.50.150">
    <property type="entry name" value="Vaccinia Virus protein VP39"/>
    <property type="match status" value="1"/>
</dbReference>
<reference evidence="1 2" key="1">
    <citation type="submission" date="2016-07" db="EMBL/GenBank/DDBJ databases">
        <title>Pervasive Adenine N6-methylation of Active Genes in Fungi.</title>
        <authorList>
            <consortium name="DOE Joint Genome Institute"/>
            <person name="Mondo S.J."/>
            <person name="Dannebaum R.O."/>
            <person name="Kuo R.C."/>
            <person name="Labutti K."/>
            <person name="Haridas S."/>
            <person name="Kuo A."/>
            <person name="Salamov A."/>
            <person name="Ahrendt S.R."/>
            <person name="Lipzen A."/>
            <person name="Sullivan W."/>
            <person name="Andreopoulos W.B."/>
            <person name="Clum A."/>
            <person name="Lindquist E."/>
            <person name="Daum C."/>
            <person name="Ramamoorthy G.K."/>
            <person name="Gryganskyi A."/>
            <person name="Culley D."/>
            <person name="Magnuson J.K."/>
            <person name="James T.Y."/>
            <person name="O'Malley M.A."/>
            <person name="Stajich J.E."/>
            <person name="Spatafora J.W."/>
            <person name="Visel A."/>
            <person name="Grigoriev I.V."/>
        </authorList>
    </citation>
    <scope>NUCLEOTIDE SEQUENCE [LARGE SCALE GENOMIC DNA]</scope>
    <source>
        <strain evidence="1 2">JEL800</strain>
    </source>
</reference>
<gene>
    <name evidence="1" type="ORF">BCR33DRAFT_6153</name>
</gene>
<dbReference type="InterPro" id="IPR019410">
    <property type="entry name" value="Methyltransf_16"/>
</dbReference>
<sequence>MSFQTEQDSDSHIILLFQPTTPSSTLQSIQQTITKHNGTIVNGHIKTETQTGFECTLPSHLVSSLLSFHDHPHLRSIETINKVPLLNGTSISFISSDSLQGPVVTTDSSIGHFDRTGMFLWPGSRFMTLFLQRNPEIVLGKRVVELGAGGSGILAALGTRLGCKKWVATDWGDAQVLERLKMNVEMNRLGSCVGVVEYKWGSEGTDVVVAAATGLDGGILDLMVAADVIYPSMTREQITDLVTSFLVFSRDQRMNVREFYCAYVNRDGSGKTLKRLLLEVVAVLDGLCVSVIPFEEDRSGCMLRFYLDDRIASEEKTAMITDVGNLVMPGVWSKTEEVVEEWIAPYGSSDEDEE</sequence>
<dbReference type="Proteomes" id="UP000193642">
    <property type="component" value="Unassembled WGS sequence"/>
</dbReference>
<dbReference type="SUPFAM" id="SSF53335">
    <property type="entry name" value="S-adenosyl-L-methionine-dependent methyltransferases"/>
    <property type="match status" value="1"/>
</dbReference>
<evidence type="ECO:0000313" key="2">
    <source>
        <dbReference type="Proteomes" id="UP000193642"/>
    </source>
</evidence>
<dbReference type="AlphaFoldDB" id="A0A1Y2D529"/>
<dbReference type="InterPro" id="IPR029063">
    <property type="entry name" value="SAM-dependent_MTases_sf"/>
</dbReference>
<keyword evidence="2" id="KW-1185">Reference proteome</keyword>
<protein>
    <submittedName>
        <fullName evidence="1">Uncharacterized protein</fullName>
    </submittedName>
</protein>
<evidence type="ECO:0000313" key="1">
    <source>
        <dbReference type="EMBL" id="ORY53685.1"/>
    </source>
</evidence>
<dbReference type="OrthoDB" id="2154029at2759"/>
<organism evidence="1 2">
    <name type="scientific">Rhizoclosmatium globosum</name>
    <dbReference type="NCBI Taxonomy" id="329046"/>
    <lineage>
        <taxon>Eukaryota</taxon>
        <taxon>Fungi</taxon>
        <taxon>Fungi incertae sedis</taxon>
        <taxon>Chytridiomycota</taxon>
        <taxon>Chytridiomycota incertae sedis</taxon>
        <taxon>Chytridiomycetes</taxon>
        <taxon>Chytridiales</taxon>
        <taxon>Chytriomycetaceae</taxon>
        <taxon>Rhizoclosmatium</taxon>
    </lineage>
</organism>
<dbReference type="PANTHER" id="PTHR14614:SF157">
    <property type="entry name" value="METHYLTRANSFERASE TYPE 12 DOMAIN-CONTAINING PROTEIN"/>
    <property type="match status" value="1"/>
</dbReference>
<dbReference type="STRING" id="329046.A0A1Y2D529"/>